<dbReference type="SUPFAM" id="SSF56059">
    <property type="entry name" value="Glutathione synthetase ATP-binding domain-like"/>
    <property type="match status" value="1"/>
</dbReference>
<evidence type="ECO:0000313" key="4">
    <source>
        <dbReference type="EMBL" id="MBB5428867.1"/>
    </source>
</evidence>
<gene>
    <name evidence="4" type="ORF">HDG40_007062</name>
</gene>
<dbReference type="GO" id="GO:0046872">
    <property type="term" value="F:metal ion binding"/>
    <property type="evidence" value="ECO:0007669"/>
    <property type="project" value="InterPro"/>
</dbReference>
<reference evidence="4 5" key="1">
    <citation type="submission" date="2020-08" db="EMBL/GenBank/DDBJ databases">
        <title>Genomic Encyclopedia of Type Strains, Phase IV (KMG-V): Genome sequencing to study the core and pangenomes of soil and plant-associated prokaryotes.</title>
        <authorList>
            <person name="Whitman W."/>
        </authorList>
    </citation>
    <scope>NUCLEOTIDE SEQUENCE [LARGE SCALE GENOMIC DNA]</scope>
    <source>
        <strain evidence="4 5">JPY158</strain>
    </source>
</reference>
<dbReference type="PROSITE" id="PS50975">
    <property type="entry name" value="ATP_GRASP"/>
    <property type="match status" value="1"/>
</dbReference>
<dbReference type="RefSeq" id="WP_018434999.1">
    <property type="nucleotide sequence ID" value="NZ_JACHDD010000016.1"/>
</dbReference>
<dbReference type="Proteomes" id="UP000592780">
    <property type="component" value="Unassembled WGS sequence"/>
</dbReference>
<proteinExistence type="predicted"/>
<accession>A0A6I1Q608</accession>
<dbReference type="InterPro" id="IPR052032">
    <property type="entry name" value="ATP-dep_AA_Ligase"/>
</dbReference>
<dbReference type="PANTHER" id="PTHR43585">
    <property type="entry name" value="FUMIPYRROLE BIOSYNTHESIS PROTEIN C"/>
    <property type="match status" value="1"/>
</dbReference>
<dbReference type="GO" id="GO:0005524">
    <property type="term" value="F:ATP binding"/>
    <property type="evidence" value="ECO:0007669"/>
    <property type="project" value="UniProtKB-UniRule"/>
</dbReference>
<protein>
    <submittedName>
        <fullName evidence="4">Biotin carboxylase</fullName>
    </submittedName>
</protein>
<dbReference type="GO" id="GO:0016874">
    <property type="term" value="F:ligase activity"/>
    <property type="evidence" value="ECO:0007669"/>
    <property type="project" value="UniProtKB-KW"/>
</dbReference>
<keyword evidence="3" id="KW-0067">ATP-binding</keyword>
<dbReference type="Gene3D" id="3.40.50.20">
    <property type="match status" value="1"/>
</dbReference>
<dbReference type="OrthoDB" id="3428978at2"/>
<dbReference type="InterPro" id="IPR011761">
    <property type="entry name" value="ATP-grasp"/>
</dbReference>
<evidence type="ECO:0000256" key="3">
    <source>
        <dbReference type="ARBA" id="ARBA00022840"/>
    </source>
</evidence>
<keyword evidence="1" id="KW-0436">Ligase</keyword>
<evidence type="ECO:0000256" key="1">
    <source>
        <dbReference type="ARBA" id="ARBA00022598"/>
    </source>
</evidence>
<dbReference type="AlphaFoldDB" id="A0A6I1Q608"/>
<evidence type="ECO:0000313" key="5">
    <source>
        <dbReference type="Proteomes" id="UP000592780"/>
    </source>
</evidence>
<keyword evidence="2" id="KW-0547">Nucleotide-binding</keyword>
<dbReference type="EMBL" id="JACHDD010000016">
    <property type="protein sequence ID" value="MBB5428867.1"/>
    <property type="molecule type" value="Genomic_DNA"/>
</dbReference>
<name>A0A6I1Q608_PARAM</name>
<comment type="caution">
    <text evidence="4">The sequence shown here is derived from an EMBL/GenBank/DDBJ whole genome shotgun (WGS) entry which is preliminary data.</text>
</comment>
<evidence type="ECO:0000256" key="2">
    <source>
        <dbReference type="ARBA" id="ARBA00022741"/>
    </source>
</evidence>
<keyword evidence="5" id="KW-1185">Reference proteome</keyword>
<sequence length="439" mass="47874">MKANHPAKGNRIVVLNRWSDGFAAYQRYIDHAANKIAYVCTPNSVAALDTSRIAHVEQLSDILDEEALHAAVRACSSALGGIDRLVALSEFDLLAAARLRNSFNIPGDLPETVVRFRNKAVTTNTIAAAGLRVPRFAALEDLVVAKAATTTVMRFPIIVKPRSGTANIGSRRIETRPEFDALWPTLPLAEYDCEEYIDGPVYHVDGFLLNGTLVIARASRYISTYLQFAQGKPLGSVMLDPSPLNEALTAFSVKCLRALDFRNGPFHLEIVRGCDGLYFLKVGARVGEGEIPFLFHDLYGVDLFALWAAQQSGDKARLATQVQAALDASASSARGGFLMLPEPVGKVFVDAKLLREIPALYEAVFPKPRHFFDGTGGYATLLARFRYRAASEHEIATGIHTTLDNFQYTLAEIAAPPFTAEPAAPMVHPGRHSPPLLPC</sequence>
<organism evidence="4 5">
    <name type="scientific">Paraburkholderia atlantica</name>
    <dbReference type="NCBI Taxonomy" id="2654982"/>
    <lineage>
        <taxon>Bacteria</taxon>
        <taxon>Pseudomonadati</taxon>
        <taxon>Pseudomonadota</taxon>
        <taxon>Betaproteobacteria</taxon>
        <taxon>Burkholderiales</taxon>
        <taxon>Burkholderiaceae</taxon>
        <taxon>Paraburkholderia</taxon>
    </lineage>
</organism>
<dbReference type="InterPro" id="IPR013815">
    <property type="entry name" value="ATP_grasp_subdomain_1"/>
</dbReference>
<dbReference type="Gene3D" id="3.30.470.20">
    <property type="entry name" value="ATP-grasp fold, B domain"/>
    <property type="match status" value="1"/>
</dbReference>
<dbReference type="Gene3D" id="3.30.1490.20">
    <property type="entry name" value="ATP-grasp fold, A domain"/>
    <property type="match status" value="1"/>
</dbReference>
<dbReference type="PANTHER" id="PTHR43585:SF2">
    <property type="entry name" value="ATP-GRASP ENZYME FSQD"/>
    <property type="match status" value="1"/>
</dbReference>